<accession>A0A846N121</accession>
<dbReference type="InterPro" id="IPR008984">
    <property type="entry name" value="SMAD_FHA_dom_sf"/>
</dbReference>
<dbReference type="PROSITE" id="PS50006">
    <property type="entry name" value="FHA_DOMAIN"/>
    <property type="match status" value="1"/>
</dbReference>
<keyword evidence="3" id="KW-0645">Protease</keyword>
<proteinExistence type="predicted"/>
<dbReference type="PANTHER" id="PTHR43019">
    <property type="entry name" value="SERINE ENDOPROTEASE DEGS"/>
    <property type="match status" value="1"/>
</dbReference>
<keyword evidence="1" id="KW-1133">Transmembrane helix</keyword>
<dbReference type="CDD" id="cd00060">
    <property type="entry name" value="FHA"/>
    <property type="match status" value="1"/>
</dbReference>
<dbReference type="SMART" id="SM00240">
    <property type="entry name" value="FHA"/>
    <property type="match status" value="1"/>
</dbReference>
<evidence type="ECO:0000256" key="1">
    <source>
        <dbReference type="SAM" id="Phobius"/>
    </source>
</evidence>
<dbReference type="InterPro" id="IPR009003">
    <property type="entry name" value="Peptidase_S1_PA"/>
</dbReference>
<dbReference type="EMBL" id="JAASRM010000001">
    <property type="protein sequence ID" value="NIK89618.1"/>
    <property type="molecule type" value="Genomic_DNA"/>
</dbReference>
<dbReference type="Pfam" id="PF00498">
    <property type="entry name" value="FHA"/>
    <property type="match status" value="1"/>
</dbReference>
<dbReference type="AlphaFoldDB" id="A0A846N121"/>
<dbReference type="GO" id="GO:0006508">
    <property type="term" value="P:proteolysis"/>
    <property type="evidence" value="ECO:0007669"/>
    <property type="project" value="UniProtKB-KW"/>
</dbReference>
<feature type="domain" description="FHA" evidence="2">
    <location>
        <begin position="416"/>
        <end position="466"/>
    </location>
</feature>
<gene>
    <name evidence="3" type="ORF">FHS83_002936</name>
</gene>
<dbReference type="GO" id="GO:0008233">
    <property type="term" value="F:peptidase activity"/>
    <property type="evidence" value="ECO:0007669"/>
    <property type="project" value="UniProtKB-KW"/>
</dbReference>
<dbReference type="InterPro" id="IPR043504">
    <property type="entry name" value="Peptidase_S1_PA_chymotrypsin"/>
</dbReference>
<name>A0A846N121_9PROT</name>
<sequence length="492" mass="51070">MVRHWMGSFCRASFCLGVAIFAVLGALGANNSLSLNAEAVATGADVNKGVVQVIVIASKAKNFRTVTGSGFLINANGVVITNRHVIADALIPSRAHIFVNPDGQLMNVVEDTWLHPNAEVVWTSESLDLAIIQTNGLHNVAPVVISTALPNPGDEVLAIGYPGDAERNDFKGYDIKSVATVTNGAFSRQILSTWDTGSRPLQIIQHSATLSPGDSGGPLLDSCRRVIGVNTQRNVSNQVLVRDGNGNLSQATSASPHINYASAISELLEILKQREVPVTSISAEPCRNGVVQSAAKVPAAPVQASAPAVAAELVKSSGGSSSNLLMIAGGVVVLLACGAFIALQRSRSSGAPQIVVTPAPAAPEPVSGSMHAKTRAIRAATIALGSTEGIPVVELVGSDDQVAIRILPGDLALGPVVIGREPPQEKFALSESSVSRQHFSLEFLDGKLFVSDENSLNGTSLDGLPLKAGAKAEVQSGQLITAGAIKLRVRLT</sequence>
<keyword evidence="3" id="KW-0378">Hydrolase</keyword>
<evidence type="ECO:0000313" key="4">
    <source>
        <dbReference type="Proteomes" id="UP000570514"/>
    </source>
</evidence>
<dbReference type="Proteomes" id="UP000570514">
    <property type="component" value="Unassembled WGS sequence"/>
</dbReference>
<evidence type="ECO:0000313" key="3">
    <source>
        <dbReference type="EMBL" id="NIK89618.1"/>
    </source>
</evidence>
<dbReference type="SUPFAM" id="SSF49879">
    <property type="entry name" value="SMAD/FHA domain"/>
    <property type="match status" value="1"/>
</dbReference>
<protein>
    <submittedName>
        <fullName evidence="3">S1-C subfamily serine protease</fullName>
    </submittedName>
</protein>
<keyword evidence="1" id="KW-0812">Transmembrane</keyword>
<dbReference type="SUPFAM" id="SSF50494">
    <property type="entry name" value="Trypsin-like serine proteases"/>
    <property type="match status" value="1"/>
</dbReference>
<organism evidence="3 4">
    <name type="scientific">Rhizomicrobium palustre</name>
    <dbReference type="NCBI Taxonomy" id="189966"/>
    <lineage>
        <taxon>Bacteria</taxon>
        <taxon>Pseudomonadati</taxon>
        <taxon>Pseudomonadota</taxon>
        <taxon>Alphaproteobacteria</taxon>
        <taxon>Micropepsales</taxon>
        <taxon>Micropepsaceae</taxon>
        <taxon>Rhizomicrobium</taxon>
    </lineage>
</organism>
<dbReference type="Gene3D" id="2.60.200.20">
    <property type="match status" value="1"/>
</dbReference>
<keyword evidence="4" id="KW-1185">Reference proteome</keyword>
<evidence type="ECO:0000259" key="2">
    <source>
        <dbReference type="PROSITE" id="PS50006"/>
    </source>
</evidence>
<dbReference type="RefSeq" id="WP_167083690.1">
    <property type="nucleotide sequence ID" value="NZ_BAAADC010000001.1"/>
</dbReference>
<comment type="caution">
    <text evidence="3">The sequence shown here is derived from an EMBL/GenBank/DDBJ whole genome shotgun (WGS) entry which is preliminary data.</text>
</comment>
<keyword evidence="1" id="KW-0472">Membrane</keyword>
<reference evidence="3 4" key="1">
    <citation type="submission" date="2020-03" db="EMBL/GenBank/DDBJ databases">
        <title>Genomic Encyclopedia of Type Strains, Phase IV (KMG-IV): sequencing the most valuable type-strain genomes for metagenomic binning, comparative biology and taxonomic classification.</title>
        <authorList>
            <person name="Goeker M."/>
        </authorList>
    </citation>
    <scope>NUCLEOTIDE SEQUENCE [LARGE SCALE GENOMIC DNA]</scope>
    <source>
        <strain evidence="3 4">DSM 19867</strain>
    </source>
</reference>
<dbReference type="InterPro" id="IPR000253">
    <property type="entry name" value="FHA_dom"/>
</dbReference>
<dbReference type="Gene3D" id="2.40.10.10">
    <property type="entry name" value="Trypsin-like serine proteases"/>
    <property type="match status" value="2"/>
</dbReference>
<dbReference type="PANTHER" id="PTHR43019:SF23">
    <property type="entry name" value="PROTEASE DO-LIKE 5, CHLOROPLASTIC"/>
    <property type="match status" value="1"/>
</dbReference>
<feature type="transmembrane region" description="Helical" evidence="1">
    <location>
        <begin position="324"/>
        <end position="343"/>
    </location>
</feature>
<dbReference type="Pfam" id="PF13365">
    <property type="entry name" value="Trypsin_2"/>
    <property type="match status" value="1"/>
</dbReference>